<dbReference type="InterPro" id="IPR051533">
    <property type="entry name" value="WaaL-like"/>
</dbReference>
<gene>
    <name evidence="7" type="ORF">AA81_05890</name>
</gene>
<name>A0A2S5EHT6_9BACT</name>
<dbReference type="AlphaFoldDB" id="A0A2S5EHT6"/>
<dbReference type="EMBL" id="JALY01000129">
    <property type="protein sequence ID" value="POZ92694.1"/>
    <property type="molecule type" value="Genomic_DNA"/>
</dbReference>
<dbReference type="PANTHER" id="PTHR37422:SF13">
    <property type="entry name" value="LIPOPOLYSACCHARIDE BIOSYNTHESIS PROTEIN PA4999-RELATED"/>
    <property type="match status" value="1"/>
</dbReference>
<keyword evidence="8" id="KW-1185">Reference proteome</keyword>
<comment type="caution">
    <text evidence="7">The sequence shown here is derived from an EMBL/GenBank/DDBJ whole genome shotgun (WGS) entry which is preliminary data.</text>
</comment>
<evidence type="ECO:0000256" key="3">
    <source>
        <dbReference type="ARBA" id="ARBA00022989"/>
    </source>
</evidence>
<evidence type="ECO:0000256" key="5">
    <source>
        <dbReference type="SAM" id="Phobius"/>
    </source>
</evidence>
<evidence type="ECO:0000259" key="6">
    <source>
        <dbReference type="Pfam" id="PF04932"/>
    </source>
</evidence>
<evidence type="ECO:0000313" key="7">
    <source>
        <dbReference type="EMBL" id="POZ92694.1"/>
    </source>
</evidence>
<feature type="domain" description="O-antigen ligase-related" evidence="6">
    <location>
        <begin position="51"/>
        <end position="190"/>
    </location>
</feature>
<feature type="transmembrane region" description="Helical" evidence="5">
    <location>
        <begin position="233"/>
        <end position="252"/>
    </location>
</feature>
<feature type="transmembrane region" description="Helical" evidence="5">
    <location>
        <begin position="67"/>
        <end position="83"/>
    </location>
</feature>
<feature type="transmembrane region" description="Helical" evidence="5">
    <location>
        <begin position="183"/>
        <end position="201"/>
    </location>
</feature>
<dbReference type="InterPro" id="IPR007016">
    <property type="entry name" value="O-antigen_ligase-rel_domated"/>
</dbReference>
<organism evidence="7 8">
    <name type="scientific">Petrotoga halophila DSM 16923</name>
    <dbReference type="NCBI Taxonomy" id="1122953"/>
    <lineage>
        <taxon>Bacteria</taxon>
        <taxon>Thermotogati</taxon>
        <taxon>Thermotogota</taxon>
        <taxon>Thermotogae</taxon>
        <taxon>Petrotogales</taxon>
        <taxon>Petrotogaceae</taxon>
        <taxon>Petrotoga</taxon>
    </lineage>
</organism>
<dbReference type="GO" id="GO:0016020">
    <property type="term" value="C:membrane"/>
    <property type="evidence" value="ECO:0007669"/>
    <property type="project" value="UniProtKB-SubCell"/>
</dbReference>
<protein>
    <recommendedName>
        <fullName evidence="6">O-antigen ligase-related domain-containing protein</fullName>
    </recommendedName>
</protein>
<feature type="transmembrane region" description="Helical" evidence="5">
    <location>
        <begin position="208"/>
        <end position="227"/>
    </location>
</feature>
<keyword evidence="3 5" id="KW-1133">Transmembrane helix</keyword>
<dbReference type="PANTHER" id="PTHR37422">
    <property type="entry name" value="TEICHURONIC ACID BIOSYNTHESIS PROTEIN TUAE"/>
    <property type="match status" value="1"/>
</dbReference>
<dbReference type="Pfam" id="PF04932">
    <property type="entry name" value="Wzy_C"/>
    <property type="match status" value="1"/>
</dbReference>
<comment type="subcellular location">
    <subcellularLocation>
        <location evidence="1">Membrane</location>
        <topology evidence="1">Multi-pass membrane protein</topology>
    </subcellularLocation>
</comment>
<evidence type="ECO:0000313" key="8">
    <source>
        <dbReference type="Proteomes" id="UP000236950"/>
    </source>
</evidence>
<dbReference type="Proteomes" id="UP000236950">
    <property type="component" value="Unassembled WGS sequence"/>
</dbReference>
<feature type="transmembrane region" description="Helical" evidence="5">
    <location>
        <begin position="95"/>
        <end position="118"/>
    </location>
</feature>
<reference evidence="7 8" key="1">
    <citation type="submission" date="2014-01" db="EMBL/GenBank/DDBJ databases">
        <title>Comparative genomics of Petrotoga.</title>
        <authorList>
            <person name="Chow K."/>
            <person name="Charchuk R."/>
            <person name="Nesbo C.L."/>
        </authorList>
    </citation>
    <scope>NUCLEOTIDE SEQUENCE [LARGE SCALE GENOMIC DNA]</scope>
    <source>
        <strain evidence="7 8">DSM 16923</strain>
    </source>
</reference>
<proteinExistence type="predicted"/>
<evidence type="ECO:0000256" key="2">
    <source>
        <dbReference type="ARBA" id="ARBA00022692"/>
    </source>
</evidence>
<accession>A0A2S5EHT6</accession>
<keyword evidence="2 5" id="KW-0812">Transmembrane</keyword>
<keyword evidence="4 5" id="KW-0472">Membrane</keyword>
<feature type="transmembrane region" description="Helical" evidence="5">
    <location>
        <begin position="45"/>
        <end position="61"/>
    </location>
</feature>
<evidence type="ECO:0000256" key="1">
    <source>
        <dbReference type="ARBA" id="ARBA00004141"/>
    </source>
</evidence>
<evidence type="ECO:0000256" key="4">
    <source>
        <dbReference type="ARBA" id="ARBA00023136"/>
    </source>
</evidence>
<sequence length="265" mass="30931">MGGASVISFGIRFQGFFKDSNVLGPFLTIPAVFWFEKYLKSQRKSILYLFISIILMLGVVMTFSRAAWLNIFFAIFILLLLNVRKINVKKYFRMISFVFLIMLLLALLMISDVEIFGYRLGDFFLNRLGLQSYDQDRFEAQKAFIKGIEKAPFFGIGPGNYSLLSQGYATHILYLRMFGEKGIFGFFLLLVIILVSLKNFWKIRKSYAFLFAGFMGTVINSLFIDSWHWRHLWILFTIGFSLTNIETQKYIIKTFFPKRVGRKNK</sequence>